<proteinExistence type="predicted"/>
<sequence>MEFFDIDGPGAMDALRGLREDPDSYDVILVVEGTPQLACHSLLLCATSPAFADAFLSGFQQHRADWDYCEAVVEMASVETVSTAIDLLYHLDNPQELLCSILQPIVTGTIESAFNALRDIMNVLDFVAEWEMDRLKTSIESAVIRYLPLLFPYLDTSEHLVLDM</sequence>
<evidence type="ECO:0000313" key="3">
    <source>
        <dbReference type="Proteomes" id="UP001383192"/>
    </source>
</evidence>
<protein>
    <recommendedName>
        <fullName evidence="1">BTB domain-containing protein</fullName>
    </recommendedName>
</protein>
<keyword evidence="3" id="KW-1185">Reference proteome</keyword>
<organism evidence="2 3">
    <name type="scientific">Paramarasmius palmivorus</name>
    <dbReference type="NCBI Taxonomy" id="297713"/>
    <lineage>
        <taxon>Eukaryota</taxon>
        <taxon>Fungi</taxon>
        <taxon>Dikarya</taxon>
        <taxon>Basidiomycota</taxon>
        <taxon>Agaricomycotina</taxon>
        <taxon>Agaricomycetes</taxon>
        <taxon>Agaricomycetidae</taxon>
        <taxon>Agaricales</taxon>
        <taxon>Marasmiineae</taxon>
        <taxon>Marasmiaceae</taxon>
        <taxon>Paramarasmius</taxon>
    </lineage>
</organism>
<evidence type="ECO:0000259" key="1">
    <source>
        <dbReference type="PROSITE" id="PS50097"/>
    </source>
</evidence>
<dbReference type="InterPro" id="IPR011333">
    <property type="entry name" value="SKP1/BTB/POZ_sf"/>
</dbReference>
<dbReference type="EMBL" id="JAYKXP010000044">
    <property type="protein sequence ID" value="KAK7037738.1"/>
    <property type="molecule type" value="Genomic_DNA"/>
</dbReference>
<dbReference type="Proteomes" id="UP001383192">
    <property type="component" value="Unassembled WGS sequence"/>
</dbReference>
<gene>
    <name evidence="2" type="ORF">VNI00_010699</name>
</gene>
<name>A0AAW0CIE5_9AGAR</name>
<accession>A0AAW0CIE5</accession>
<dbReference type="CDD" id="cd18186">
    <property type="entry name" value="BTB_POZ_ZBTB_KLHL-like"/>
    <property type="match status" value="1"/>
</dbReference>
<dbReference type="Pfam" id="PF00651">
    <property type="entry name" value="BTB"/>
    <property type="match status" value="1"/>
</dbReference>
<dbReference type="PROSITE" id="PS50097">
    <property type="entry name" value="BTB"/>
    <property type="match status" value="1"/>
</dbReference>
<dbReference type="SUPFAM" id="SSF54695">
    <property type="entry name" value="POZ domain"/>
    <property type="match status" value="1"/>
</dbReference>
<dbReference type="Gene3D" id="3.30.710.10">
    <property type="entry name" value="Potassium Channel Kv1.1, Chain A"/>
    <property type="match status" value="1"/>
</dbReference>
<comment type="caution">
    <text evidence="2">The sequence shown here is derived from an EMBL/GenBank/DDBJ whole genome shotgun (WGS) entry which is preliminary data.</text>
</comment>
<evidence type="ECO:0000313" key="2">
    <source>
        <dbReference type="EMBL" id="KAK7037738.1"/>
    </source>
</evidence>
<reference evidence="2 3" key="1">
    <citation type="submission" date="2024-01" db="EMBL/GenBank/DDBJ databases">
        <title>A draft genome for a cacao thread blight-causing isolate of Paramarasmius palmivorus.</title>
        <authorList>
            <person name="Baruah I.K."/>
            <person name="Bukari Y."/>
            <person name="Amoako-Attah I."/>
            <person name="Meinhardt L.W."/>
            <person name="Bailey B.A."/>
            <person name="Cohen S.P."/>
        </authorList>
    </citation>
    <scope>NUCLEOTIDE SEQUENCE [LARGE SCALE GENOMIC DNA]</scope>
    <source>
        <strain evidence="2 3">GH-12</strain>
    </source>
</reference>
<dbReference type="AlphaFoldDB" id="A0AAW0CIE5"/>
<dbReference type="InterPro" id="IPR000210">
    <property type="entry name" value="BTB/POZ_dom"/>
</dbReference>
<feature type="domain" description="BTB" evidence="1">
    <location>
        <begin position="25"/>
        <end position="89"/>
    </location>
</feature>